<dbReference type="SMART" id="SM00369">
    <property type="entry name" value="LRR_TYP"/>
    <property type="match status" value="10"/>
</dbReference>
<sequence>MLEELSHLTNLKKLDLSNNLIESFQSFKDDGTKLHKFTHLEELNLDGNRFNNSVFASLNGFSHLKSLSIRDNQLKGSLDMKDLDALTNLRELDMSGNQLKDFEFHKGSKGLRKLKVVFLDQVFTNGSIPLLNLVEAFSSVKTLFLGYSYLNQTITIKELNVSSNVEEIFLDSSRLDTNILHSIGVITSLKRLSLSRCGLVGSLPHQGWCYLKNLEILDVSSNALEGMLPYCVGNMTSLRELYMSDNQLTGNLTPLANLTSLKTISLSRNRFRIPTSFVPFTNLPNLKSLLIDENKMVVEPSIHTSVPKFQLKFISMSKCITSQELDPKLPTFLYYQYDLRYVGLSGNKFSGTLPIWLLENNTKLEYLILRDNAFSGPLSLPSTPNHNVYSVDISDNKLQGQIPYNICSTFQHLKGLLLSKNAIEGNIPPCLSGMKDLDLSDNHLSGRVPDELMMKNSLIMLRLSNNNLSGNVLLAVLNANGLTQLYLDGNNFSGEMTNVDVSTFEFPTSLREIDLSNNKLYGKLPRWIWNVSYLERLALSNNSFEGSIPTEFCNLNSLLFLELSQNNLSGSLPSCPNPPTIKHVHLHGNRFSGPLSLDFCDNTSLGTLDLRGNNLTGSIPNSISTLSSLRVLLLKANHLYGEIPVQLCNLYSLSIIDLSQNMFSGPIPSCLGNLTLPQGNKILYQGTNRLFPEEDESRIIGLIILARGIDDGYRSNYIEEWVEFSTKSGSYLYGGKILENMTGIDLSCNKLIGQIPPELGNLSQIYSLNLSHNSLIGVIPSTFSKLEQIESLDLSYNNLSGEIPNQLVELNSLAVFSVAHNNLSGSIPEPKAQFGTFEERSYEGNPFLCGPMLHKSCSKTDTSSNASNDEEKDGLLDMYVFRVSFLVSYAIMLLTTFVVLYINPYWRRAWFSFVEKCITTFRY</sequence>
<dbReference type="InterPro" id="IPR051502">
    <property type="entry name" value="RLP_Defense_Trigger"/>
</dbReference>
<evidence type="ECO:0000256" key="2">
    <source>
        <dbReference type="ARBA" id="ARBA00022614"/>
    </source>
</evidence>
<dbReference type="Gene3D" id="3.80.10.10">
    <property type="entry name" value="Ribonuclease Inhibitor"/>
    <property type="match status" value="4"/>
</dbReference>
<gene>
    <name evidence="6" type="ORF">V6N12_061329</name>
</gene>
<dbReference type="InterPro" id="IPR032675">
    <property type="entry name" value="LRR_dom_sf"/>
</dbReference>
<dbReference type="EMBL" id="JBBPBM010000021">
    <property type="protein sequence ID" value="KAK8548415.1"/>
    <property type="molecule type" value="Genomic_DNA"/>
</dbReference>
<keyword evidence="4" id="KW-0675">Receptor</keyword>
<dbReference type="Pfam" id="PF00560">
    <property type="entry name" value="LRR_1"/>
    <property type="match status" value="3"/>
</dbReference>
<dbReference type="PANTHER" id="PTHR48062">
    <property type="entry name" value="RECEPTOR-LIKE PROTEIN 14"/>
    <property type="match status" value="1"/>
</dbReference>
<evidence type="ECO:0000256" key="3">
    <source>
        <dbReference type="ARBA" id="ARBA00022737"/>
    </source>
</evidence>
<dbReference type="Pfam" id="PF13855">
    <property type="entry name" value="LRR_8"/>
    <property type="match status" value="3"/>
</dbReference>
<evidence type="ECO:0000256" key="1">
    <source>
        <dbReference type="ARBA" id="ARBA00009592"/>
    </source>
</evidence>
<dbReference type="SUPFAM" id="SSF52047">
    <property type="entry name" value="RNI-like"/>
    <property type="match status" value="1"/>
</dbReference>
<proteinExistence type="inferred from homology"/>
<dbReference type="InterPro" id="IPR025875">
    <property type="entry name" value="Leu-rich_rpt_4"/>
</dbReference>
<keyword evidence="5" id="KW-0472">Membrane</keyword>
<accession>A0ABR2DWR1</accession>
<feature type="transmembrane region" description="Helical" evidence="5">
    <location>
        <begin position="879"/>
        <end position="902"/>
    </location>
</feature>
<comment type="similarity">
    <text evidence="1">Belongs to the RLP family.</text>
</comment>
<dbReference type="SMART" id="SM00365">
    <property type="entry name" value="LRR_SD22"/>
    <property type="match status" value="7"/>
</dbReference>
<protein>
    <submittedName>
        <fullName evidence="6">Uncharacterized protein</fullName>
    </submittedName>
</protein>
<keyword evidence="5" id="KW-1133">Transmembrane helix</keyword>
<keyword evidence="3" id="KW-0677">Repeat</keyword>
<evidence type="ECO:0000256" key="4">
    <source>
        <dbReference type="ARBA" id="ARBA00023170"/>
    </source>
</evidence>
<reference evidence="6 7" key="1">
    <citation type="journal article" date="2024" name="G3 (Bethesda)">
        <title>Genome assembly of Hibiscus sabdariffa L. provides insights into metabolisms of medicinal natural products.</title>
        <authorList>
            <person name="Kim T."/>
        </authorList>
    </citation>
    <scope>NUCLEOTIDE SEQUENCE [LARGE SCALE GENOMIC DNA]</scope>
    <source>
        <strain evidence="6">TK-2024</strain>
        <tissue evidence="6">Old leaves</tissue>
    </source>
</reference>
<evidence type="ECO:0000256" key="5">
    <source>
        <dbReference type="SAM" id="Phobius"/>
    </source>
</evidence>
<dbReference type="SUPFAM" id="SSF52058">
    <property type="entry name" value="L domain-like"/>
    <property type="match status" value="2"/>
</dbReference>
<dbReference type="Pfam" id="PF12799">
    <property type="entry name" value="LRR_4"/>
    <property type="match status" value="1"/>
</dbReference>
<keyword evidence="2" id="KW-0433">Leucine-rich repeat</keyword>
<organism evidence="6 7">
    <name type="scientific">Hibiscus sabdariffa</name>
    <name type="common">roselle</name>
    <dbReference type="NCBI Taxonomy" id="183260"/>
    <lineage>
        <taxon>Eukaryota</taxon>
        <taxon>Viridiplantae</taxon>
        <taxon>Streptophyta</taxon>
        <taxon>Embryophyta</taxon>
        <taxon>Tracheophyta</taxon>
        <taxon>Spermatophyta</taxon>
        <taxon>Magnoliopsida</taxon>
        <taxon>eudicotyledons</taxon>
        <taxon>Gunneridae</taxon>
        <taxon>Pentapetalae</taxon>
        <taxon>rosids</taxon>
        <taxon>malvids</taxon>
        <taxon>Malvales</taxon>
        <taxon>Malvaceae</taxon>
        <taxon>Malvoideae</taxon>
        <taxon>Hibiscus</taxon>
    </lineage>
</organism>
<evidence type="ECO:0000313" key="6">
    <source>
        <dbReference type="EMBL" id="KAK8548415.1"/>
    </source>
</evidence>
<evidence type="ECO:0000313" key="7">
    <source>
        <dbReference type="Proteomes" id="UP001472677"/>
    </source>
</evidence>
<comment type="caution">
    <text evidence="6">The sequence shown here is derived from an EMBL/GenBank/DDBJ whole genome shotgun (WGS) entry which is preliminary data.</text>
</comment>
<keyword evidence="7" id="KW-1185">Reference proteome</keyword>
<dbReference type="InterPro" id="IPR001611">
    <property type="entry name" value="Leu-rich_rpt"/>
</dbReference>
<dbReference type="PROSITE" id="PS51450">
    <property type="entry name" value="LRR"/>
    <property type="match status" value="3"/>
</dbReference>
<name>A0ABR2DWR1_9ROSI</name>
<dbReference type="PANTHER" id="PTHR48062:SF37">
    <property type="entry name" value="LRR RECEPTOR-LIKE SERINE_THREONINE-PROTEIN KINASE FLS2"/>
    <property type="match status" value="1"/>
</dbReference>
<dbReference type="Proteomes" id="UP001472677">
    <property type="component" value="Unassembled WGS sequence"/>
</dbReference>
<keyword evidence="5" id="KW-0812">Transmembrane</keyword>
<dbReference type="InterPro" id="IPR003591">
    <property type="entry name" value="Leu-rich_rpt_typical-subtyp"/>
</dbReference>